<evidence type="ECO:0000313" key="5">
    <source>
        <dbReference type="Proteomes" id="UP000823775"/>
    </source>
</evidence>
<evidence type="ECO:0000313" key="4">
    <source>
        <dbReference type="EMBL" id="MCD9639211.1"/>
    </source>
</evidence>
<keyword evidence="5" id="KW-1185">Reference proteome</keyword>
<dbReference type="SUPFAM" id="SSF51101">
    <property type="entry name" value="Mannose-binding lectins"/>
    <property type="match status" value="2"/>
</dbReference>
<dbReference type="SMART" id="SM00915">
    <property type="entry name" value="Jacalin"/>
    <property type="match status" value="2"/>
</dbReference>
<gene>
    <name evidence="4" type="ORF">HAX54_023589</name>
</gene>
<dbReference type="InterPro" id="IPR033734">
    <property type="entry name" value="Jacalin-like_lectin_dom_plant"/>
</dbReference>
<dbReference type="InterPro" id="IPR001229">
    <property type="entry name" value="Jacalin-like_lectin_dom"/>
</dbReference>
<evidence type="ECO:0000256" key="2">
    <source>
        <dbReference type="ARBA" id="ARBA00022734"/>
    </source>
</evidence>
<comment type="similarity">
    <text evidence="1">Belongs to the jacalin lectin family.</text>
</comment>
<keyword evidence="2" id="KW-0430">Lectin</keyword>
<dbReference type="PANTHER" id="PTHR47293">
    <property type="entry name" value="JACALIN-RELATED LECTIN 3"/>
    <property type="match status" value="1"/>
</dbReference>
<accession>A0ABS8UYS2</accession>
<dbReference type="PANTHER" id="PTHR47293:SF77">
    <property type="entry name" value="AGGLUTININ-LIKE"/>
    <property type="match status" value="1"/>
</dbReference>
<proteinExistence type="inferred from homology"/>
<reference evidence="4 5" key="1">
    <citation type="journal article" date="2021" name="BMC Genomics">
        <title>Datura genome reveals duplications of psychoactive alkaloid biosynthetic genes and high mutation rate following tissue culture.</title>
        <authorList>
            <person name="Rajewski A."/>
            <person name="Carter-House D."/>
            <person name="Stajich J."/>
            <person name="Litt A."/>
        </authorList>
    </citation>
    <scope>NUCLEOTIDE SEQUENCE [LARGE SCALE GENOMIC DNA]</scope>
    <source>
        <strain evidence="4">AR-01</strain>
    </source>
</reference>
<protein>
    <recommendedName>
        <fullName evidence="3">Jacalin-type lectin domain-containing protein</fullName>
    </recommendedName>
</protein>
<comment type="caution">
    <text evidence="4">The sequence shown here is derived from an EMBL/GenBank/DDBJ whole genome shotgun (WGS) entry which is preliminary data.</text>
</comment>
<dbReference type="Pfam" id="PF01419">
    <property type="entry name" value="Jacalin"/>
    <property type="match status" value="2"/>
</dbReference>
<feature type="domain" description="Jacalin-type lectin" evidence="3">
    <location>
        <begin position="12"/>
        <end position="156"/>
    </location>
</feature>
<dbReference type="Gene3D" id="2.100.10.30">
    <property type="entry name" value="Jacalin-like lectin domain"/>
    <property type="match status" value="2"/>
</dbReference>
<name>A0ABS8UYS2_DATST</name>
<evidence type="ECO:0000259" key="3">
    <source>
        <dbReference type="PROSITE" id="PS51752"/>
    </source>
</evidence>
<dbReference type="EMBL" id="JACEIK010002865">
    <property type="protein sequence ID" value="MCD9639211.1"/>
    <property type="molecule type" value="Genomic_DNA"/>
</dbReference>
<dbReference type="PROSITE" id="PS51752">
    <property type="entry name" value="JACALIN_LECTIN"/>
    <property type="match status" value="2"/>
</dbReference>
<feature type="domain" description="Jacalin-type lectin" evidence="3">
    <location>
        <begin position="198"/>
        <end position="348"/>
    </location>
</feature>
<dbReference type="CDD" id="cd09612">
    <property type="entry name" value="Jacalin"/>
    <property type="match status" value="2"/>
</dbReference>
<evidence type="ECO:0000256" key="1">
    <source>
        <dbReference type="ARBA" id="ARBA00006568"/>
    </source>
</evidence>
<dbReference type="InterPro" id="IPR036404">
    <property type="entry name" value="Jacalin-like_lectin_dom_sf"/>
</dbReference>
<organism evidence="4 5">
    <name type="scientific">Datura stramonium</name>
    <name type="common">Jimsonweed</name>
    <name type="synonym">Common thornapple</name>
    <dbReference type="NCBI Taxonomy" id="4076"/>
    <lineage>
        <taxon>Eukaryota</taxon>
        <taxon>Viridiplantae</taxon>
        <taxon>Streptophyta</taxon>
        <taxon>Embryophyta</taxon>
        <taxon>Tracheophyta</taxon>
        <taxon>Spermatophyta</taxon>
        <taxon>Magnoliopsida</taxon>
        <taxon>eudicotyledons</taxon>
        <taxon>Gunneridae</taxon>
        <taxon>Pentapetalae</taxon>
        <taxon>asterids</taxon>
        <taxon>lamiids</taxon>
        <taxon>Solanales</taxon>
        <taxon>Solanaceae</taxon>
        <taxon>Solanoideae</taxon>
        <taxon>Datureae</taxon>
        <taxon>Datura</taxon>
    </lineage>
</organism>
<sequence length="349" mass="38009">MGNQVSYDEEDSILVEAWGGSGGSKWNYKLRSPIKEILINHGDIIDSIVFRTINNDQGDTIDSPRFGGTGGRTDKVVIEAAPLEYLTGIKGTYGYYGRNLVVKSLSFTTNAKSYGPIGKEAGGTPFSFVMEKGGAIVGFHGSSGSCLDAIGVYVQKLRNPNSTPPKEDAKNVEPNEELPMVEEIEIHEKMDIMKTIVPRSAGPWGGCSGKSWDDGVFCTIKQVQVHMDSIKSAITGIQIEYEKKLDKTSFWSQLHGGLGFGNDPFRKINIDGENEFLIGIEGYYSPVESNGGLDTIRQIAFYTNKGKYGPYGTEIGTYFSSSAARGKIVGFHGKGGVYLNAIGVHMEYF</sequence>
<dbReference type="Proteomes" id="UP000823775">
    <property type="component" value="Unassembled WGS sequence"/>
</dbReference>